<evidence type="ECO:0000313" key="16">
    <source>
        <dbReference type="Proteomes" id="UP001596289"/>
    </source>
</evidence>
<keyword evidence="8 12" id="KW-0808">Transferase</keyword>
<evidence type="ECO:0000256" key="6">
    <source>
        <dbReference type="ARBA" id="ARBA00022552"/>
    </source>
</evidence>
<evidence type="ECO:0000256" key="1">
    <source>
        <dbReference type="ARBA" id="ARBA00004496"/>
    </source>
</evidence>
<comment type="caution">
    <text evidence="15">The sequence shown here is derived from an EMBL/GenBank/DDBJ whole genome shotgun (WGS) entry which is preliminary data.</text>
</comment>
<comment type="subcellular location">
    <subcellularLocation>
        <location evidence="1 12">Cytoplasm</location>
    </subcellularLocation>
</comment>
<dbReference type="GO" id="GO:0032259">
    <property type="term" value="P:methylation"/>
    <property type="evidence" value="ECO:0007669"/>
    <property type="project" value="UniProtKB-KW"/>
</dbReference>
<feature type="domain" description="Ribosomal RNA small subunit methyltransferase E PUA-like" evidence="14">
    <location>
        <begin position="18"/>
        <end position="63"/>
    </location>
</feature>
<dbReference type="InterPro" id="IPR029026">
    <property type="entry name" value="tRNA_m1G_MTases_N"/>
</dbReference>
<evidence type="ECO:0000256" key="8">
    <source>
        <dbReference type="ARBA" id="ARBA00022679"/>
    </source>
</evidence>
<dbReference type="NCBIfam" id="TIGR00046">
    <property type="entry name" value="RsmE family RNA methyltransferase"/>
    <property type="match status" value="1"/>
</dbReference>
<reference evidence="16" key="1">
    <citation type="journal article" date="2019" name="Int. J. Syst. Evol. Microbiol.">
        <title>The Global Catalogue of Microorganisms (GCM) 10K type strain sequencing project: providing services to taxonomists for standard genome sequencing and annotation.</title>
        <authorList>
            <consortium name="The Broad Institute Genomics Platform"/>
            <consortium name="The Broad Institute Genome Sequencing Center for Infectious Disease"/>
            <person name="Wu L."/>
            <person name="Ma J."/>
        </authorList>
    </citation>
    <scope>NUCLEOTIDE SEQUENCE [LARGE SCALE GENOMIC DNA]</scope>
    <source>
        <strain evidence="16">CCM 8904</strain>
    </source>
</reference>
<dbReference type="SUPFAM" id="SSF75217">
    <property type="entry name" value="alpha/beta knot"/>
    <property type="match status" value="1"/>
</dbReference>
<organism evidence="15 16">
    <name type="scientific">Loigolactobacillus jiayinensis</name>
    <dbReference type="NCBI Taxonomy" id="2486016"/>
    <lineage>
        <taxon>Bacteria</taxon>
        <taxon>Bacillati</taxon>
        <taxon>Bacillota</taxon>
        <taxon>Bacilli</taxon>
        <taxon>Lactobacillales</taxon>
        <taxon>Lactobacillaceae</taxon>
        <taxon>Loigolactobacillus</taxon>
    </lineage>
</organism>
<protein>
    <recommendedName>
        <fullName evidence="4 12">Ribosomal RNA small subunit methyltransferase E</fullName>
        <ecNumber evidence="3 12">2.1.1.193</ecNumber>
    </recommendedName>
</protein>
<dbReference type="PIRSF" id="PIRSF015601">
    <property type="entry name" value="MTase_slr0722"/>
    <property type="match status" value="1"/>
</dbReference>
<dbReference type="PANTHER" id="PTHR30027">
    <property type="entry name" value="RIBOSOMAL RNA SMALL SUBUNIT METHYLTRANSFERASE E"/>
    <property type="match status" value="1"/>
</dbReference>
<sequence length="255" mass="27534">MQRYFISTTIAAGAQAELTGEAAHHIQRVMRGQVGDEVEVVTDQQAYRSKIVALQPDQVSVRLAATPLPSPEMPNQVIIACSIAKKDKADWIVQKGTELGASGFTFFSSQYGVAKWEPKRQDKKLVRLRKIALEAARQSHRNQLPTVTILPDLTALLQVPKDYGVVAYEESAKQGEAAALVTTAQQLVGGQTLIAVFGPEGGLAPKEVEQLKAAGFMAAGLGPRILRAETAPLYLLSALSTLWELRGANFKNAEA</sequence>
<dbReference type="InterPro" id="IPR006700">
    <property type="entry name" value="RsmE"/>
</dbReference>
<dbReference type="Gene3D" id="3.40.1280.10">
    <property type="match status" value="1"/>
</dbReference>
<name>A0ABW1RJJ1_9LACO</name>
<dbReference type="PANTHER" id="PTHR30027:SF3">
    <property type="entry name" value="16S RRNA (URACIL(1498)-N(3))-METHYLTRANSFERASE"/>
    <property type="match status" value="1"/>
</dbReference>
<keyword evidence="16" id="KW-1185">Reference proteome</keyword>
<dbReference type="Pfam" id="PF20260">
    <property type="entry name" value="PUA_4"/>
    <property type="match status" value="1"/>
</dbReference>
<dbReference type="Proteomes" id="UP001596289">
    <property type="component" value="Unassembled WGS sequence"/>
</dbReference>
<comment type="catalytic activity">
    <reaction evidence="11 12">
        <text>uridine(1498) in 16S rRNA + S-adenosyl-L-methionine = N(3)-methyluridine(1498) in 16S rRNA + S-adenosyl-L-homocysteine + H(+)</text>
        <dbReference type="Rhea" id="RHEA:42920"/>
        <dbReference type="Rhea" id="RHEA-COMP:10283"/>
        <dbReference type="Rhea" id="RHEA-COMP:10284"/>
        <dbReference type="ChEBI" id="CHEBI:15378"/>
        <dbReference type="ChEBI" id="CHEBI:57856"/>
        <dbReference type="ChEBI" id="CHEBI:59789"/>
        <dbReference type="ChEBI" id="CHEBI:65315"/>
        <dbReference type="ChEBI" id="CHEBI:74502"/>
        <dbReference type="EC" id="2.1.1.193"/>
    </reaction>
</comment>
<dbReference type="RefSeq" id="WP_125553334.1">
    <property type="nucleotide sequence ID" value="NZ_JBHSSL010000105.1"/>
</dbReference>
<dbReference type="GO" id="GO:0008168">
    <property type="term" value="F:methyltransferase activity"/>
    <property type="evidence" value="ECO:0007669"/>
    <property type="project" value="UniProtKB-KW"/>
</dbReference>
<evidence type="ECO:0000256" key="9">
    <source>
        <dbReference type="ARBA" id="ARBA00022691"/>
    </source>
</evidence>
<comment type="similarity">
    <text evidence="2 12">Belongs to the RNA methyltransferase RsmE family.</text>
</comment>
<evidence type="ECO:0000259" key="13">
    <source>
        <dbReference type="Pfam" id="PF04452"/>
    </source>
</evidence>
<evidence type="ECO:0000256" key="12">
    <source>
        <dbReference type="PIRNR" id="PIRNR015601"/>
    </source>
</evidence>
<evidence type="ECO:0000313" key="15">
    <source>
        <dbReference type="EMBL" id="MFC6171324.1"/>
    </source>
</evidence>
<dbReference type="Pfam" id="PF04452">
    <property type="entry name" value="Methyltrans_RNA"/>
    <property type="match status" value="1"/>
</dbReference>
<gene>
    <name evidence="15" type="ORF">ACFQGP_12265</name>
</gene>
<evidence type="ECO:0000256" key="7">
    <source>
        <dbReference type="ARBA" id="ARBA00022603"/>
    </source>
</evidence>
<dbReference type="CDD" id="cd18084">
    <property type="entry name" value="RsmE-like"/>
    <property type="match status" value="1"/>
</dbReference>
<dbReference type="EMBL" id="JBHSSL010000105">
    <property type="protein sequence ID" value="MFC6171324.1"/>
    <property type="molecule type" value="Genomic_DNA"/>
</dbReference>
<keyword evidence="5 12" id="KW-0963">Cytoplasm</keyword>
<keyword evidence="9 12" id="KW-0949">S-adenosyl-L-methionine</keyword>
<dbReference type="EC" id="2.1.1.193" evidence="3 12"/>
<accession>A0ABW1RJJ1</accession>
<keyword evidence="7 12" id="KW-0489">Methyltransferase</keyword>
<evidence type="ECO:0000256" key="4">
    <source>
        <dbReference type="ARBA" id="ARBA00013673"/>
    </source>
</evidence>
<evidence type="ECO:0000256" key="3">
    <source>
        <dbReference type="ARBA" id="ARBA00012328"/>
    </source>
</evidence>
<dbReference type="InterPro" id="IPR046886">
    <property type="entry name" value="RsmE_MTase_dom"/>
</dbReference>
<dbReference type="InterPro" id="IPR015947">
    <property type="entry name" value="PUA-like_sf"/>
</dbReference>
<dbReference type="SUPFAM" id="SSF88697">
    <property type="entry name" value="PUA domain-like"/>
    <property type="match status" value="1"/>
</dbReference>
<dbReference type="InterPro" id="IPR046887">
    <property type="entry name" value="RsmE_PUA-like"/>
</dbReference>
<evidence type="ECO:0000256" key="11">
    <source>
        <dbReference type="ARBA" id="ARBA00047944"/>
    </source>
</evidence>
<evidence type="ECO:0000259" key="14">
    <source>
        <dbReference type="Pfam" id="PF20260"/>
    </source>
</evidence>
<evidence type="ECO:0000256" key="2">
    <source>
        <dbReference type="ARBA" id="ARBA00005528"/>
    </source>
</evidence>
<proteinExistence type="inferred from homology"/>
<comment type="function">
    <text evidence="10 12">Specifically methylates the N3 position of the uracil ring of uridine 1498 (m3U1498) in 16S rRNA. Acts on the fully assembled 30S ribosomal subunit.</text>
</comment>
<evidence type="ECO:0000256" key="5">
    <source>
        <dbReference type="ARBA" id="ARBA00022490"/>
    </source>
</evidence>
<keyword evidence="6 12" id="KW-0698">rRNA processing</keyword>
<dbReference type="InterPro" id="IPR029028">
    <property type="entry name" value="Alpha/beta_knot_MTases"/>
</dbReference>
<feature type="domain" description="Ribosomal RNA small subunit methyltransferase E methyltransferase" evidence="13">
    <location>
        <begin position="72"/>
        <end position="239"/>
    </location>
</feature>
<evidence type="ECO:0000256" key="10">
    <source>
        <dbReference type="ARBA" id="ARBA00025699"/>
    </source>
</evidence>